<name>A0A2T0SYJ8_9BACT</name>
<dbReference type="Proteomes" id="UP000238375">
    <property type="component" value="Unassembled WGS sequence"/>
</dbReference>
<keyword evidence="2" id="KW-1185">Reference proteome</keyword>
<gene>
    <name evidence="1" type="ORF">CLV58_109213</name>
</gene>
<dbReference type="RefSeq" id="WP_146141431.1">
    <property type="nucleotide sequence ID" value="NZ_PVTE01000009.1"/>
</dbReference>
<accession>A0A2T0SYJ8</accession>
<evidence type="ECO:0000313" key="1">
    <source>
        <dbReference type="EMBL" id="PRY38486.1"/>
    </source>
</evidence>
<organism evidence="1 2">
    <name type="scientific">Spirosoma oryzae</name>
    <dbReference type="NCBI Taxonomy" id="1469603"/>
    <lineage>
        <taxon>Bacteria</taxon>
        <taxon>Pseudomonadati</taxon>
        <taxon>Bacteroidota</taxon>
        <taxon>Cytophagia</taxon>
        <taxon>Cytophagales</taxon>
        <taxon>Cytophagaceae</taxon>
        <taxon>Spirosoma</taxon>
    </lineage>
</organism>
<reference evidence="1 2" key="1">
    <citation type="submission" date="2018-03" db="EMBL/GenBank/DDBJ databases">
        <title>Genomic Encyclopedia of Archaeal and Bacterial Type Strains, Phase II (KMG-II): from individual species to whole genera.</title>
        <authorList>
            <person name="Goeker M."/>
        </authorList>
    </citation>
    <scope>NUCLEOTIDE SEQUENCE [LARGE SCALE GENOMIC DNA]</scope>
    <source>
        <strain evidence="1 2">DSM 28354</strain>
    </source>
</reference>
<protein>
    <submittedName>
        <fullName evidence="1">Uncharacterized protein</fullName>
    </submittedName>
</protein>
<proteinExistence type="predicted"/>
<dbReference type="EMBL" id="PVTE01000009">
    <property type="protein sequence ID" value="PRY38486.1"/>
    <property type="molecule type" value="Genomic_DNA"/>
</dbReference>
<sequence>MATTVHPVTHIRRAIRSMYQLTPVKETYHYRGPELQYTDLQFADSIRTTLSSPQADPLEFLLQVVYRLGQEDGRWQEVIRNARRGAEQLETLKAQNPELARQLTVHNQTQYVPAA</sequence>
<comment type="caution">
    <text evidence="1">The sequence shown here is derived from an EMBL/GenBank/DDBJ whole genome shotgun (WGS) entry which is preliminary data.</text>
</comment>
<dbReference type="AlphaFoldDB" id="A0A2T0SYJ8"/>
<evidence type="ECO:0000313" key="2">
    <source>
        <dbReference type="Proteomes" id="UP000238375"/>
    </source>
</evidence>